<comment type="cofactor">
    <cofactor evidence="12">
        <name>Mg(2+)</name>
        <dbReference type="ChEBI" id="CHEBI:18420"/>
    </cofactor>
    <text evidence="12">Mg(2+) is required for catalysis and for stabilizing the dimer.</text>
</comment>
<feature type="binding site" evidence="10 12">
    <location>
        <position position="244"/>
    </location>
    <ligand>
        <name>Mg(2+)</name>
        <dbReference type="ChEBI" id="CHEBI:18420"/>
    </ligand>
</feature>
<evidence type="ECO:0000313" key="16">
    <source>
        <dbReference type="Proteomes" id="UP000315252"/>
    </source>
</evidence>
<dbReference type="InterPro" id="IPR000941">
    <property type="entry name" value="Enolase"/>
</dbReference>
<evidence type="ECO:0000256" key="1">
    <source>
        <dbReference type="ARBA" id="ARBA00005031"/>
    </source>
</evidence>
<dbReference type="GO" id="GO:0006096">
    <property type="term" value="P:glycolytic process"/>
    <property type="evidence" value="ECO:0007669"/>
    <property type="project" value="UniProtKB-UniRule"/>
</dbReference>
<dbReference type="RefSeq" id="WP_142894837.1">
    <property type="nucleotide sequence ID" value="NZ_ML660052.1"/>
</dbReference>
<dbReference type="GO" id="GO:0004634">
    <property type="term" value="F:phosphopyruvate hydratase activity"/>
    <property type="evidence" value="ECO:0007669"/>
    <property type="project" value="UniProtKB-UniRule"/>
</dbReference>
<dbReference type="EMBL" id="VHSH01000001">
    <property type="protein sequence ID" value="TQV83600.1"/>
    <property type="molecule type" value="Genomic_DNA"/>
</dbReference>
<evidence type="ECO:0000256" key="9">
    <source>
        <dbReference type="ARBA" id="ARBA00045763"/>
    </source>
</evidence>
<evidence type="ECO:0000256" key="6">
    <source>
        <dbReference type="ARBA" id="ARBA00022842"/>
    </source>
</evidence>
<dbReference type="Proteomes" id="UP000315252">
    <property type="component" value="Unassembled WGS sequence"/>
</dbReference>
<dbReference type="Pfam" id="PF00113">
    <property type="entry name" value="Enolase_C"/>
    <property type="match status" value="1"/>
</dbReference>
<evidence type="ECO:0000259" key="13">
    <source>
        <dbReference type="SMART" id="SM01192"/>
    </source>
</evidence>
<evidence type="ECO:0000256" key="2">
    <source>
        <dbReference type="ARBA" id="ARBA00009604"/>
    </source>
</evidence>
<dbReference type="SMART" id="SM01193">
    <property type="entry name" value="Enolase_N"/>
    <property type="match status" value="1"/>
</dbReference>
<dbReference type="GO" id="GO:0000287">
    <property type="term" value="F:magnesium ion binding"/>
    <property type="evidence" value="ECO:0007669"/>
    <property type="project" value="UniProtKB-UniRule"/>
</dbReference>
<feature type="binding site" evidence="10 12">
    <location>
        <position position="287"/>
    </location>
    <ligand>
        <name>Mg(2+)</name>
        <dbReference type="ChEBI" id="CHEBI:18420"/>
    </ligand>
</feature>
<keyword evidence="10 12" id="KW-0479">Metal-binding</keyword>
<keyword evidence="6 10" id="KW-0460">Magnesium</keyword>
<keyword evidence="7 10" id="KW-0324">Glycolysis</keyword>
<evidence type="ECO:0000256" key="11">
    <source>
        <dbReference type="PIRSR" id="PIRSR001400-1"/>
    </source>
</evidence>
<comment type="subcellular location">
    <subcellularLocation>
        <location evidence="10">Cytoplasm</location>
    </subcellularLocation>
    <subcellularLocation>
        <location evidence="10">Secreted</location>
    </subcellularLocation>
    <subcellularLocation>
        <location evidence="10">Cell surface</location>
    </subcellularLocation>
    <text evidence="10">Fractions of enolase are present in both the cytoplasm and on the cell surface.</text>
</comment>
<comment type="caution">
    <text evidence="15">The sequence shown here is derived from an EMBL/GenBank/DDBJ whole genome shotgun (WGS) entry which is preliminary data.</text>
</comment>
<evidence type="ECO:0000313" key="15">
    <source>
        <dbReference type="EMBL" id="TQV83600.1"/>
    </source>
</evidence>
<dbReference type="Gene3D" id="3.20.20.120">
    <property type="entry name" value="Enolase-like C-terminal domain"/>
    <property type="match status" value="1"/>
</dbReference>
<organism evidence="15 16">
    <name type="scientific">Denitrobaculum tricleocarpae</name>
    <dbReference type="NCBI Taxonomy" id="2591009"/>
    <lineage>
        <taxon>Bacteria</taxon>
        <taxon>Pseudomonadati</taxon>
        <taxon>Pseudomonadota</taxon>
        <taxon>Alphaproteobacteria</taxon>
        <taxon>Rhodospirillales</taxon>
        <taxon>Rhodospirillaceae</taxon>
        <taxon>Denitrobaculum</taxon>
    </lineage>
</organism>
<keyword evidence="5 10" id="KW-0964">Secreted</keyword>
<keyword evidence="16" id="KW-1185">Reference proteome</keyword>
<dbReference type="SFLD" id="SFLDF00002">
    <property type="entry name" value="enolase"/>
    <property type="match status" value="1"/>
</dbReference>
<feature type="active site" description="Proton donor" evidence="10 11">
    <location>
        <position position="207"/>
    </location>
</feature>
<gene>
    <name evidence="10" type="primary">eno</name>
    <name evidence="15" type="ORF">FKG95_03140</name>
</gene>
<comment type="cofactor">
    <cofactor evidence="10">
        <name>Mg(2+)</name>
        <dbReference type="ChEBI" id="CHEBI:18420"/>
    </cofactor>
    <text evidence="10">Binds a second Mg(2+) ion via substrate during catalysis.</text>
</comment>
<dbReference type="UniPathway" id="UPA00109">
    <property type="reaction ID" value="UER00187"/>
</dbReference>
<dbReference type="SUPFAM" id="SSF54826">
    <property type="entry name" value="Enolase N-terminal domain-like"/>
    <property type="match status" value="1"/>
</dbReference>
<dbReference type="Pfam" id="PF03952">
    <property type="entry name" value="Enolase_N"/>
    <property type="match status" value="1"/>
</dbReference>
<dbReference type="SUPFAM" id="SSF51604">
    <property type="entry name" value="Enolase C-terminal domain-like"/>
    <property type="match status" value="1"/>
</dbReference>
<dbReference type="CDD" id="cd03313">
    <property type="entry name" value="enolase"/>
    <property type="match status" value="1"/>
</dbReference>
<proteinExistence type="inferred from homology"/>
<comment type="function">
    <text evidence="9 10">Catalyzes the reversible conversion of 2-phosphoglycerate (2-PG) into phosphoenolpyruvate (PEP). It is essential for the degradation of carbohydrates via glycolysis.</text>
</comment>
<name>A0A545U292_9PROT</name>
<dbReference type="SFLD" id="SFLDS00001">
    <property type="entry name" value="Enolase"/>
    <property type="match status" value="1"/>
</dbReference>
<dbReference type="PANTHER" id="PTHR11902:SF1">
    <property type="entry name" value="ENOLASE"/>
    <property type="match status" value="1"/>
</dbReference>
<evidence type="ECO:0000259" key="14">
    <source>
        <dbReference type="SMART" id="SM01193"/>
    </source>
</evidence>
<feature type="binding site" evidence="10">
    <location>
        <position position="368"/>
    </location>
    <ligand>
        <name>(2R)-2-phosphoglycerate</name>
        <dbReference type="ChEBI" id="CHEBI:58289"/>
    </ligand>
</feature>
<dbReference type="PRINTS" id="PR00148">
    <property type="entry name" value="ENOLASE"/>
</dbReference>
<keyword evidence="10" id="KW-0963">Cytoplasm</keyword>
<comment type="similarity">
    <text evidence="2 10">Belongs to the enolase family.</text>
</comment>
<dbReference type="NCBIfam" id="TIGR01060">
    <property type="entry name" value="eno"/>
    <property type="match status" value="1"/>
</dbReference>
<evidence type="ECO:0000256" key="8">
    <source>
        <dbReference type="ARBA" id="ARBA00023239"/>
    </source>
</evidence>
<dbReference type="InterPro" id="IPR020810">
    <property type="entry name" value="Enolase_C"/>
</dbReference>
<evidence type="ECO:0000256" key="3">
    <source>
        <dbReference type="ARBA" id="ARBA00012058"/>
    </source>
</evidence>
<evidence type="ECO:0000256" key="7">
    <source>
        <dbReference type="ARBA" id="ARBA00023152"/>
    </source>
</evidence>
<dbReference type="PANTHER" id="PTHR11902">
    <property type="entry name" value="ENOLASE"/>
    <property type="match status" value="1"/>
</dbReference>
<comment type="pathway">
    <text evidence="1 10">Carbohydrate degradation; glycolysis; pyruvate from D-glyceraldehyde 3-phosphate: step 4/5.</text>
</comment>
<keyword evidence="8 10" id="KW-0456">Lyase</keyword>
<feature type="binding site" evidence="10">
    <location>
        <position position="165"/>
    </location>
    <ligand>
        <name>(2R)-2-phosphoglycerate</name>
        <dbReference type="ChEBI" id="CHEBI:58289"/>
    </ligand>
</feature>
<dbReference type="SFLD" id="SFLDG00178">
    <property type="entry name" value="enolase"/>
    <property type="match status" value="1"/>
</dbReference>
<feature type="active site" description="Proton acceptor" evidence="10 11">
    <location>
        <position position="339"/>
    </location>
</feature>
<feature type="domain" description="Enolase N-terminal" evidence="14">
    <location>
        <begin position="5"/>
        <end position="134"/>
    </location>
</feature>
<dbReference type="InterPro" id="IPR020811">
    <property type="entry name" value="Enolase_N"/>
</dbReference>
<comment type="catalytic activity">
    <reaction evidence="10">
        <text>(2R)-2-phosphoglycerate = phosphoenolpyruvate + H2O</text>
        <dbReference type="Rhea" id="RHEA:10164"/>
        <dbReference type="ChEBI" id="CHEBI:15377"/>
        <dbReference type="ChEBI" id="CHEBI:58289"/>
        <dbReference type="ChEBI" id="CHEBI:58702"/>
        <dbReference type="EC" id="4.2.1.11"/>
    </reaction>
</comment>
<keyword evidence="15" id="KW-0670">Pyruvate</keyword>
<dbReference type="Gene3D" id="3.30.390.10">
    <property type="entry name" value="Enolase-like, N-terminal domain"/>
    <property type="match status" value="1"/>
</dbReference>
<dbReference type="AlphaFoldDB" id="A0A545U292"/>
<dbReference type="PIRSF" id="PIRSF001400">
    <property type="entry name" value="Enolase"/>
    <property type="match status" value="1"/>
</dbReference>
<feature type="domain" description="Enolase C-terminal TIM barrel" evidence="13">
    <location>
        <begin position="141"/>
        <end position="420"/>
    </location>
</feature>
<dbReference type="GO" id="GO:0009986">
    <property type="term" value="C:cell surface"/>
    <property type="evidence" value="ECO:0007669"/>
    <property type="project" value="UniProtKB-SubCell"/>
</dbReference>
<dbReference type="InterPro" id="IPR036849">
    <property type="entry name" value="Enolase-like_C_sf"/>
</dbReference>
<evidence type="ECO:0000256" key="4">
    <source>
        <dbReference type="ARBA" id="ARBA00017068"/>
    </source>
</evidence>
<evidence type="ECO:0000256" key="10">
    <source>
        <dbReference type="HAMAP-Rule" id="MF_00318"/>
    </source>
</evidence>
<dbReference type="GO" id="GO:0000015">
    <property type="term" value="C:phosphopyruvate hydratase complex"/>
    <property type="evidence" value="ECO:0007669"/>
    <property type="project" value="InterPro"/>
</dbReference>
<reference evidence="15 16" key="1">
    <citation type="submission" date="2019-06" db="EMBL/GenBank/DDBJ databases">
        <title>Whole genome sequence for Rhodospirillaceae sp. R148.</title>
        <authorList>
            <person name="Wang G."/>
        </authorList>
    </citation>
    <scope>NUCLEOTIDE SEQUENCE [LARGE SCALE GENOMIC DNA]</scope>
    <source>
        <strain evidence="15 16">R148</strain>
    </source>
</reference>
<dbReference type="EC" id="4.2.1.11" evidence="3 10"/>
<evidence type="ECO:0000256" key="5">
    <source>
        <dbReference type="ARBA" id="ARBA00022525"/>
    </source>
</evidence>
<protein>
    <recommendedName>
        <fullName evidence="4 10">Enolase</fullName>
        <ecNumber evidence="3 10">4.2.1.11</ecNumber>
    </recommendedName>
    <alternativeName>
        <fullName evidence="10">2-phospho-D-glycerate hydro-lyase</fullName>
    </alternativeName>
    <alternativeName>
        <fullName evidence="10">2-phosphoglycerate dehydratase</fullName>
    </alternativeName>
</protein>
<sequence length="437" mass="45671">MTTEIKSLQARRVWDSRGNPTVEVTVELEGGARGRAIAPAGASRGTREAVDLRDGGSRLRGLDVQEALTNVNGKIAAALNGLNAEDQAGVDAALIALDGTPLKSALGGNAMVATSLAVLHAAADAAGAPLWKHVAQTYQGTASIPLPEIQIFGGGAHAGRRVDVQDFMVMVPGAGSFDEALEVTAEIYAAAGAIMSQKGRSVGVADEGGWWPVFDSNEEALETLVAAIEAAGEKPGERVVISLDIAASEFAEDGRYRLALEDRTLSSDEMIAMLGSWINSYPIASIEDPLAEDDRAGMCAFTKAYGDRVQIIGDDYLVTNAKLVAAAAEDRACNAVLIKVNQAGTVSESVETLAAAWTAGYRGIVSARSGETEDVSISHLSVGLNAGQLKVGSFTRSERMAKWNECLRIQDELGENAFVGGAPLVDTWWGKGRTAGA</sequence>
<accession>A0A545U292</accession>
<dbReference type="OrthoDB" id="4577602at2"/>
<feature type="binding site" evidence="10">
    <location>
        <position position="390"/>
    </location>
    <ligand>
        <name>(2R)-2-phosphoglycerate</name>
        <dbReference type="ChEBI" id="CHEBI:58289"/>
    </ligand>
</feature>
<feature type="binding site" evidence="10">
    <location>
        <position position="339"/>
    </location>
    <ligand>
        <name>(2R)-2-phosphoglycerate</name>
        <dbReference type="ChEBI" id="CHEBI:58289"/>
    </ligand>
</feature>
<dbReference type="InterPro" id="IPR029017">
    <property type="entry name" value="Enolase-like_N"/>
</dbReference>
<dbReference type="SMART" id="SM01192">
    <property type="entry name" value="Enolase_C"/>
    <property type="match status" value="1"/>
</dbReference>
<evidence type="ECO:0000256" key="12">
    <source>
        <dbReference type="PIRSR" id="PIRSR001400-3"/>
    </source>
</evidence>
<dbReference type="GO" id="GO:0005576">
    <property type="term" value="C:extracellular region"/>
    <property type="evidence" value="ECO:0007669"/>
    <property type="project" value="UniProtKB-SubCell"/>
</dbReference>
<feature type="binding site" evidence="10">
    <location>
        <position position="369"/>
    </location>
    <ligand>
        <name>(2R)-2-phosphoglycerate</name>
        <dbReference type="ChEBI" id="CHEBI:58289"/>
    </ligand>
</feature>
<feature type="binding site" evidence="10 12">
    <location>
        <position position="314"/>
    </location>
    <ligand>
        <name>Mg(2+)</name>
        <dbReference type="ChEBI" id="CHEBI:18420"/>
    </ligand>
</feature>
<dbReference type="HAMAP" id="MF_00318">
    <property type="entry name" value="Enolase"/>
    <property type="match status" value="1"/>
</dbReference>